<accession>A0ABD3W1G7</accession>
<proteinExistence type="predicted"/>
<dbReference type="InterPro" id="IPR027417">
    <property type="entry name" value="P-loop_NTPase"/>
</dbReference>
<dbReference type="Pfam" id="PF00754">
    <property type="entry name" value="F5_F8_type_C"/>
    <property type="match status" value="1"/>
</dbReference>
<dbReference type="AlphaFoldDB" id="A0ABD3W1G7"/>
<dbReference type="Proteomes" id="UP001634394">
    <property type="component" value="Unassembled WGS sequence"/>
</dbReference>
<organism evidence="2 3">
    <name type="scientific">Sinanodonta woodiana</name>
    <name type="common">Chinese pond mussel</name>
    <name type="synonym">Anodonta woodiana</name>
    <dbReference type="NCBI Taxonomy" id="1069815"/>
    <lineage>
        <taxon>Eukaryota</taxon>
        <taxon>Metazoa</taxon>
        <taxon>Spiralia</taxon>
        <taxon>Lophotrochozoa</taxon>
        <taxon>Mollusca</taxon>
        <taxon>Bivalvia</taxon>
        <taxon>Autobranchia</taxon>
        <taxon>Heteroconchia</taxon>
        <taxon>Palaeoheterodonta</taxon>
        <taxon>Unionida</taxon>
        <taxon>Unionoidea</taxon>
        <taxon>Unionidae</taxon>
        <taxon>Unioninae</taxon>
        <taxon>Sinanodonta</taxon>
    </lineage>
</organism>
<dbReference type="CDD" id="cd00057">
    <property type="entry name" value="FA58C"/>
    <property type="match status" value="1"/>
</dbReference>
<dbReference type="InterPro" id="IPR008979">
    <property type="entry name" value="Galactose-bd-like_sf"/>
</dbReference>
<evidence type="ECO:0000313" key="2">
    <source>
        <dbReference type="EMBL" id="KAL3867704.1"/>
    </source>
</evidence>
<dbReference type="Gene3D" id="3.40.50.300">
    <property type="entry name" value="P-loop containing nucleotide triphosphate hydrolases"/>
    <property type="match status" value="1"/>
</dbReference>
<gene>
    <name evidence="2" type="ORF">ACJMK2_040571</name>
</gene>
<dbReference type="PANTHER" id="PTHR24543">
    <property type="entry name" value="MULTICOPPER OXIDASE-RELATED"/>
    <property type="match status" value="1"/>
</dbReference>
<protein>
    <recommendedName>
        <fullName evidence="1">F5/8 type C domain-containing protein</fullName>
    </recommendedName>
</protein>
<feature type="domain" description="F5/8 type C" evidence="1">
    <location>
        <begin position="29"/>
        <end position="188"/>
    </location>
</feature>
<dbReference type="SUPFAM" id="SSF52540">
    <property type="entry name" value="P-loop containing nucleoside triphosphate hydrolases"/>
    <property type="match status" value="1"/>
</dbReference>
<dbReference type="CDD" id="cd00882">
    <property type="entry name" value="Ras_like_GTPase"/>
    <property type="match status" value="1"/>
</dbReference>
<feature type="non-terminal residue" evidence="2">
    <location>
        <position position="1"/>
    </location>
</feature>
<dbReference type="Gene3D" id="2.60.120.260">
    <property type="entry name" value="Galactose-binding domain-like"/>
    <property type="match status" value="1"/>
</dbReference>
<dbReference type="PROSITE" id="PS50022">
    <property type="entry name" value="FA58C_3"/>
    <property type="match status" value="1"/>
</dbReference>
<keyword evidence="3" id="KW-1185">Reference proteome</keyword>
<sequence>QSRVAPYVLCQSQSMNEMLHSLVSACSECKICSQHLVSGPQGVADDQLTASSEWDPLHGPRWSRLHTVFVSRSHIGGWAAKVNDKHQYIQVKFNRVSIVHGVVTQGRSNVNDTCKQYVKSYKVFHSMDGRSWTPVRERNGEDKVFRGNSDQETIETSYFPCPVLANFLRINPQAWNEHITLRFDVLGHHKYTDPKRSHVEENAWRKGIEWSSEFLDGLKTKLENYVPIKEALDCDVSFPEVNILFLGPTGGGKSSFLNTVHSAFRGKIFNQALSGRAPTSMTTKFTRYTVLSSTTVEPMRFKLCDTRGLEPSHIMTSDNMRLILEGHLPDIFMFDPGVTISSDLPGFVKSPYIHDRIHSVVFFLDATSVDAMHSMIPEVVQNIKSLQSAIYSHNVPIFIILTKVDCLCAHVREDVQNVYRCPLVEQSVNKVAEEFGLRRNAVFPMKNFENEGEIDDNVSILALSHLKTILENVDASLFNRLIEIKEVYGQKKLNVF</sequence>
<name>A0ABD3W1G7_SINWO</name>
<dbReference type="SUPFAM" id="SSF49785">
    <property type="entry name" value="Galactose-binding domain-like"/>
    <property type="match status" value="1"/>
</dbReference>
<reference evidence="2 3" key="1">
    <citation type="submission" date="2024-11" db="EMBL/GenBank/DDBJ databases">
        <title>Chromosome-level genome assembly of the freshwater bivalve Anodonta woodiana.</title>
        <authorList>
            <person name="Chen X."/>
        </authorList>
    </citation>
    <scope>NUCLEOTIDE SEQUENCE [LARGE SCALE GENOMIC DNA]</scope>
    <source>
        <strain evidence="2">MN2024</strain>
        <tissue evidence="2">Gills</tissue>
    </source>
</reference>
<evidence type="ECO:0000313" key="3">
    <source>
        <dbReference type="Proteomes" id="UP001634394"/>
    </source>
</evidence>
<comment type="caution">
    <text evidence="2">The sequence shown here is derived from an EMBL/GenBank/DDBJ whole genome shotgun (WGS) entry which is preliminary data.</text>
</comment>
<dbReference type="InterPro" id="IPR000421">
    <property type="entry name" value="FA58C"/>
</dbReference>
<dbReference type="PANTHER" id="PTHR24543:SF325">
    <property type="entry name" value="F5_8 TYPE C DOMAIN-CONTAINING PROTEIN"/>
    <property type="match status" value="1"/>
</dbReference>
<evidence type="ECO:0000259" key="1">
    <source>
        <dbReference type="PROSITE" id="PS50022"/>
    </source>
</evidence>
<dbReference type="FunFam" id="2.60.120.260:FF:000016">
    <property type="entry name" value="Contactin-associated protein-like 4 isoform 1"/>
    <property type="match status" value="1"/>
</dbReference>
<dbReference type="SMART" id="SM00231">
    <property type="entry name" value="FA58C"/>
    <property type="match status" value="1"/>
</dbReference>
<dbReference type="EMBL" id="JBJQND010000008">
    <property type="protein sequence ID" value="KAL3867704.1"/>
    <property type="molecule type" value="Genomic_DNA"/>
</dbReference>